<reference evidence="1 2" key="1">
    <citation type="submission" date="2021-04" db="EMBL/GenBank/DDBJ databases">
        <authorList>
            <person name="Rakotoarivonina H."/>
        </authorList>
    </citation>
    <scope>NUCLEOTIDE SEQUENCE [LARGE SCALE GENOMIC DNA]</scope>
    <source>
        <strain evidence="1 2">XE</strain>
    </source>
</reference>
<dbReference type="Proteomes" id="UP000681526">
    <property type="component" value="Unassembled WGS sequence"/>
</dbReference>
<keyword evidence="2" id="KW-1185">Reference proteome</keyword>
<evidence type="ECO:0000313" key="1">
    <source>
        <dbReference type="EMBL" id="CAG5090347.1"/>
    </source>
</evidence>
<protein>
    <submittedName>
        <fullName evidence="1">Uncharacterized protein</fullName>
    </submittedName>
</protein>
<sequence length="105" mass="12937">MVIDWITNWIREHKAEERSIEGFWNYFNSYRDEYPEEFTADFPDYRPEYIEIYPCKASLTMNWPSEDYSHIVFELRIRYKNRHAAIYKMVFNLDGTVEDDKLTFD</sequence>
<evidence type="ECO:0000313" key="2">
    <source>
        <dbReference type="Proteomes" id="UP000681526"/>
    </source>
</evidence>
<gene>
    <name evidence="1" type="primary">txxe 1967</name>
    <name evidence="1" type="ORF">TXXE_14010</name>
</gene>
<proteinExistence type="predicted"/>
<comment type="caution">
    <text evidence="1">The sequence shown here is derived from an EMBL/GenBank/DDBJ whole genome shotgun (WGS) entry which is preliminary data.</text>
</comment>
<accession>A0ABN7S650</accession>
<organism evidence="1 2">
    <name type="scientific">Thermobacillus xylanilyticus</name>
    <dbReference type="NCBI Taxonomy" id="76633"/>
    <lineage>
        <taxon>Bacteria</taxon>
        <taxon>Bacillati</taxon>
        <taxon>Bacillota</taxon>
        <taxon>Bacilli</taxon>
        <taxon>Bacillales</taxon>
        <taxon>Paenibacillaceae</taxon>
        <taxon>Thermobacillus</taxon>
    </lineage>
</organism>
<name>A0ABN7S650_THEXY</name>
<dbReference type="EMBL" id="CAJRAY010000073">
    <property type="protein sequence ID" value="CAG5090347.1"/>
    <property type="molecule type" value="Genomic_DNA"/>
</dbReference>